<reference evidence="2" key="1">
    <citation type="journal article" date="2018" name="Int. J. Syst. Evol. Microbiol.">
        <title>Neptunicella marina gen. nov., sp. nov., isolated from surface seawater.</title>
        <authorList>
            <person name="Liu X."/>
            <person name="Lai Q."/>
            <person name="Du Y."/>
            <person name="Zhang X."/>
            <person name="Liu Z."/>
            <person name="Sun F."/>
            <person name="Shao Z."/>
        </authorList>
    </citation>
    <scope>NUCLEOTIDE SEQUENCE</scope>
    <source>
        <strain evidence="2">S27-2</strain>
    </source>
</reference>
<dbReference type="InterPro" id="IPR012338">
    <property type="entry name" value="Beta-lactam/transpept-like"/>
</dbReference>
<sequence length="346" mass="38372">MNGKRLFQIVLITCSLASLAFVPWNIISIWIAPLPDTVQQQLEQGLEHGFDGAIAYIDEAGQPPQLLAAGWNNRKDKIPADPHAYFKIASISKLYIAVAVAKLINQQVLHQDDTLADLLPAVANKIENADTIALRMLVQHRSGIYNYSDNPDFPWDNPPDNQGALALFINKPSNFPPDSDYEYSNSNYLLLGAIMDRALGYSHHQFIQQQIVQPLGLTHTFSLLKEVNLEDVTSGYFQGYEPDIKGNDFVNPGGSMVATAEDVGIFIRALNDGSLLTDSEQTIYSSLYQYGHTGLLPGYSSIARYHKDIDAVVVLLVNTNGGDSWSILEIVYQRIVDILLRHKQAS</sequence>
<dbReference type="Proteomes" id="UP000601768">
    <property type="component" value="Unassembled WGS sequence"/>
</dbReference>
<dbReference type="InterPro" id="IPR050491">
    <property type="entry name" value="AmpC-like"/>
</dbReference>
<organism evidence="2 3">
    <name type="scientific">Neptunicella marina</name>
    <dbReference type="NCBI Taxonomy" id="2125989"/>
    <lineage>
        <taxon>Bacteria</taxon>
        <taxon>Pseudomonadati</taxon>
        <taxon>Pseudomonadota</taxon>
        <taxon>Gammaproteobacteria</taxon>
        <taxon>Alteromonadales</taxon>
        <taxon>Alteromonadaceae</taxon>
        <taxon>Neptunicella</taxon>
    </lineage>
</organism>
<dbReference type="Pfam" id="PF00144">
    <property type="entry name" value="Beta-lactamase"/>
    <property type="match status" value="1"/>
</dbReference>
<dbReference type="PANTHER" id="PTHR46825:SF9">
    <property type="entry name" value="BETA-LACTAMASE-RELATED DOMAIN-CONTAINING PROTEIN"/>
    <property type="match status" value="1"/>
</dbReference>
<protein>
    <submittedName>
        <fullName evidence="2">Beta-lactamase family protein</fullName>
    </submittedName>
</protein>
<keyword evidence="3" id="KW-1185">Reference proteome</keyword>
<dbReference type="PANTHER" id="PTHR46825">
    <property type="entry name" value="D-ALANYL-D-ALANINE-CARBOXYPEPTIDASE/ENDOPEPTIDASE AMPH"/>
    <property type="match status" value="1"/>
</dbReference>
<name>A0A8J6LX18_9ALTE</name>
<proteinExistence type="predicted"/>
<evidence type="ECO:0000313" key="3">
    <source>
        <dbReference type="Proteomes" id="UP000601768"/>
    </source>
</evidence>
<dbReference type="RefSeq" id="WP_186504994.1">
    <property type="nucleotide sequence ID" value="NZ_JACNEP010000001.1"/>
</dbReference>
<reference evidence="2" key="2">
    <citation type="submission" date="2020-08" db="EMBL/GenBank/DDBJ databases">
        <authorList>
            <person name="Lai Q."/>
        </authorList>
    </citation>
    <scope>NUCLEOTIDE SEQUENCE</scope>
    <source>
        <strain evidence="2">S27-2</strain>
    </source>
</reference>
<evidence type="ECO:0000313" key="2">
    <source>
        <dbReference type="EMBL" id="MBC3764525.1"/>
    </source>
</evidence>
<feature type="domain" description="Beta-lactamase-related" evidence="1">
    <location>
        <begin position="40"/>
        <end position="280"/>
    </location>
</feature>
<dbReference type="AlphaFoldDB" id="A0A8J6LX18"/>
<comment type="caution">
    <text evidence="2">The sequence shown here is derived from an EMBL/GenBank/DDBJ whole genome shotgun (WGS) entry which is preliminary data.</text>
</comment>
<gene>
    <name evidence="2" type="ORF">H8B19_01460</name>
</gene>
<dbReference type="EMBL" id="JACNEP010000001">
    <property type="protein sequence ID" value="MBC3764525.1"/>
    <property type="molecule type" value="Genomic_DNA"/>
</dbReference>
<accession>A0A8J6LX18</accession>
<dbReference type="Gene3D" id="3.40.710.10">
    <property type="entry name" value="DD-peptidase/beta-lactamase superfamily"/>
    <property type="match status" value="1"/>
</dbReference>
<dbReference type="InterPro" id="IPR001466">
    <property type="entry name" value="Beta-lactam-related"/>
</dbReference>
<dbReference type="SUPFAM" id="SSF56601">
    <property type="entry name" value="beta-lactamase/transpeptidase-like"/>
    <property type="match status" value="1"/>
</dbReference>
<evidence type="ECO:0000259" key="1">
    <source>
        <dbReference type="Pfam" id="PF00144"/>
    </source>
</evidence>